<dbReference type="GO" id="GO:0016740">
    <property type="term" value="F:transferase activity"/>
    <property type="evidence" value="ECO:0007669"/>
    <property type="project" value="UniProtKB-KW"/>
</dbReference>
<dbReference type="EMBL" id="JABFNT010000053">
    <property type="protein sequence ID" value="NOJ80237.1"/>
    <property type="molecule type" value="Genomic_DNA"/>
</dbReference>
<evidence type="ECO:0000313" key="2">
    <source>
        <dbReference type="Proteomes" id="UP000533080"/>
    </source>
</evidence>
<reference evidence="1 2" key="1">
    <citation type="submission" date="2020-05" db="EMBL/GenBank/DDBJ databases">
        <authorList>
            <person name="Whitworth D."/>
        </authorList>
    </citation>
    <scope>NUCLEOTIDE SEQUENCE [LARGE SCALE GENOMIC DNA]</scope>
    <source>
        <strain evidence="1 2">AM005</strain>
    </source>
</reference>
<dbReference type="Pfam" id="PF08843">
    <property type="entry name" value="AbiEii"/>
    <property type="match status" value="1"/>
</dbReference>
<accession>A0A7Y4IJ56</accession>
<comment type="caution">
    <text evidence="1">The sequence shown here is derived from an EMBL/GenBank/DDBJ whole genome shotgun (WGS) entry which is preliminary data.</text>
</comment>
<dbReference type="RefSeq" id="WP_171442436.1">
    <property type="nucleotide sequence ID" value="NZ_JABFNS010000031.1"/>
</dbReference>
<evidence type="ECO:0000313" key="1">
    <source>
        <dbReference type="EMBL" id="NOJ80237.1"/>
    </source>
</evidence>
<organism evidence="1 2">
    <name type="scientific">Myxococcus xanthus</name>
    <dbReference type="NCBI Taxonomy" id="34"/>
    <lineage>
        <taxon>Bacteria</taxon>
        <taxon>Pseudomonadati</taxon>
        <taxon>Myxococcota</taxon>
        <taxon>Myxococcia</taxon>
        <taxon>Myxococcales</taxon>
        <taxon>Cystobacterineae</taxon>
        <taxon>Myxococcaceae</taxon>
        <taxon>Myxococcus</taxon>
    </lineage>
</organism>
<dbReference type="Proteomes" id="UP000533080">
    <property type="component" value="Unassembled WGS sequence"/>
</dbReference>
<name>A0A7Y4IJ56_MYXXA</name>
<protein>
    <submittedName>
        <fullName evidence="1">Nucleotidyl transferase AbiEii/AbiGii toxin family protein</fullName>
    </submittedName>
</protein>
<keyword evidence="1" id="KW-0808">Transferase</keyword>
<dbReference type="AlphaFoldDB" id="A0A7Y4IJ56"/>
<gene>
    <name evidence="1" type="ORF">HNV28_18150</name>
</gene>
<proteinExistence type="predicted"/>
<dbReference type="InterPro" id="IPR014942">
    <property type="entry name" value="AbiEii"/>
</dbReference>
<sequence>MPPRRYTNAAGFKHALEQRRRAATPSGLAFARRRQLLVFDRFLARVVRVFEDSVTLKGGLVLELRLNRARTTRDVDLRFVGPPLDVLQRLEHASQLDLGDFMRFQVRADSAHPEIQNDGMKYDGLRFRAECDLAGRIYGAPFGVDVAFGDPITGEPDVVVTDDVLGFAGITPPTLRLYPVETHLAEKLHAYTLPRARPNTRIKDLPDIALLAMAREIDSTRLRAALEQTFAFRGTHPLPYFVPEPPAQWQQPYAKMAREDALPWPTLDALTLAVRAFLGPVLVDSQAGMWVPERWTWNVQP</sequence>